<dbReference type="SMART" id="SM00198">
    <property type="entry name" value="SCP"/>
    <property type="match status" value="1"/>
</dbReference>
<feature type="signal peptide" evidence="1">
    <location>
        <begin position="1"/>
        <end position="23"/>
    </location>
</feature>
<protein>
    <submittedName>
        <fullName evidence="3">Toxin candidate TRINITY_DN50048_c0_g1_i1</fullName>
    </submittedName>
</protein>
<reference evidence="3" key="1">
    <citation type="journal article" date="2020" name="Mar. Drugs">
        <title>Transcriptomic Analysis of Four Cerianthid (Cnidaria, Ceriantharia) Venoms.</title>
        <authorList>
            <person name="Klompen A.M.L."/>
            <person name="Macrander J."/>
            <person name="Reitzel A.M."/>
            <person name="Stampar S.N."/>
        </authorList>
    </citation>
    <scope>NUCLEOTIDE SEQUENCE</scope>
</reference>
<dbReference type="PRINTS" id="PR00837">
    <property type="entry name" value="V5TPXLIKE"/>
</dbReference>
<dbReference type="Gene3D" id="3.40.33.10">
    <property type="entry name" value="CAP"/>
    <property type="match status" value="1"/>
</dbReference>
<keyword evidence="1" id="KW-0732">Signal</keyword>
<dbReference type="InterPro" id="IPR035940">
    <property type="entry name" value="CAP_sf"/>
</dbReference>
<sequence length="185" mass="20881">MSPSSFTTLFIFCLVFCKQGVSQKDGFLKDCLDAHNKLRAKHSVPPLVWDEKLAQEALIVAENLAEDSMMIDHDEFNKTHIGENFGYFRNHQSKCMGKKEVGCTQCREIIMDWYKGKKFYDFNNPGKNLDLRSVHFTQVVWKASKKLGFGTDIDADGGLISVARYSPAGNVGDYKENVLSLTKAN</sequence>
<feature type="domain" description="SCP" evidence="2">
    <location>
        <begin position="26"/>
        <end position="173"/>
    </location>
</feature>
<dbReference type="SUPFAM" id="SSF55797">
    <property type="entry name" value="PR-1-like"/>
    <property type="match status" value="1"/>
</dbReference>
<dbReference type="InterPro" id="IPR001283">
    <property type="entry name" value="CRISP-related"/>
</dbReference>
<dbReference type="AlphaFoldDB" id="A0A7G7WYY7"/>
<dbReference type="CDD" id="cd05382">
    <property type="entry name" value="CAP_GAPR1-like"/>
    <property type="match status" value="1"/>
</dbReference>
<dbReference type="Pfam" id="PF00188">
    <property type="entry name" value="CAP"/>
    <property type="match status" value="1"/>
</dbReference>
<proteinExistence type="evidence at transcript level"/>
<evidence type="ECO:0000259" key="2">
    <source>
        <dbReference type="SMART" id="SM00198"/>
    </source>
</evidence>
<feature type="chain" id="PRO_5028979934" evidence="1">
    <location>
        <begin position="24"/>
        <end position="185"/>
    </location>
</feature>
<evidence type="ECO:0000313" key="3">
    <source>
        <dbReference type="EMBL" id="QNH72476.1"/>
    </source>
</evidence>
<dbReference type="InterPro" id="IPR014044">
    <property type="entry name" value="CAP_dom"/>
</dbReference>
<organism evidence="3">
    <name type="scientific">Pachycerianthus borealis</name>
    <dbReference type="NCBI Taxonomy" id="2736680"/>
    <lineage>
        <taxon>Eukaryota</taxon>
        <taxon>Metazoa</taxon>
        <taxon>Cnidaria</taxon>
        <taxon>Anthozoa</taxon>
        <taxon>Ceriantharia</taxon>
        <taxon>Spirularia</taxon>
        <taxon>Cerianthidae</taxon>
        <taxon>Pachycerianthus</taxon>
    </lineage>
</organism>
<evidence type="ECO:0000256" key="1">
    <source>
        <dbReference type="SAM" id="SignalP"/>
    </source>
</evidence>
<dbReference type="EMBL" id="MT747542">
    <property type="protein sequence ID" value="QNH72476.1"/>
    <property type="molecule type" value="mRNA"/>
</dbReference>
<name>A0A7G7WYY7_9CNID</name>
<dbReference type="InterPro" id="IPR034113">
    <property type="entry name" value="SCP_GAPR1-like"/>
</dbReference>
<reference evidence="3" key="2">
    <citation type="submission" date="2020-07" db="EMBL/GenBank/DDBJ databases">
        <authorList>
            <person name="Klompen A.L."/>
            <person name="Macrander J."/>
            <person name="Reitzel A.M."/>
            <person name="Stampar S.N."/>
        </authorList>
    </citation>
    <scope>NUCLEOTIDE SEQUENCE</scope>
</reference>
<dbReference type="PANTHER" id="PTHR10334">
    <property type="entry name" value="CYSTEINE-RICH SECRETORY PROTEIN-RELATED"/>
    <property type="match status" value="1"/>
</dbReference>
<accession>A0A7G7WYY7</accession>